<keyword evidence="1" id="KW-0677">Repeat</keyword>
<evidence type="ECO:0000313" key="5">
    <source>
        <dbReference type="Proteomes" id="UP001530377"/>
    </source>
</evidence>
<proteinExistence type="predicted"/>
<feature type="region of interest" description="Disordered" evidence="3">
    <location>
        <begin position="926"/>
        <end position="945"/>
    </location>
</feature>
<feature type="compositionally biased region" description="Acidic residues" evidence="3">
    <location>
        <begin position="1026"/>
        <end position="1040"/>
    </location>
</feature>
<feature type="region of interest" description="Disordered" evidence="3">
    <location>
        <begin position="95"/>
        <end position="115"/>
    </location>
</feature>
<keyword evidence="5" id="KW-1185">Reference proteome</keyword>
<dbReference type="Pfam" id="PF01535">
    <property type="entry name" value="PPR"/>
    <property type="match status" value="2"/>
</dbReference>
<dbReference type="Proteomes" id="UP001530377">
    <property type="component" value="Unassembled WGS sequence"/>
</dbReference>
<feature type="compositionally biased region" description="Low complexity" evidence="3">
    <location>
        <begin position="514"/>
        <end position="526"/>
    </location>
</feature>
<feature type="repeat" description="PPR" evidence="2">
    <location>
        <begin position="1372"/>
        <end position="1407"/>
    </location>
</feature>
<feature type="region of interest" description="Disordered" evidence="3">
    <location>
        <begin position="374"/>
        <end position="393"/>
    </location>
</feature>
<evidence type="ECO:0000256" key="2">
    <source>
        <dbReference type="PROSITE-ProRule" id="PRU00708"/>
    </source>
</evidence>
<reference evidence="4 5" key="1">
    <citation type="submission" date="2024-10" db="EMBL/GenBank/DDBJ databases">
        <title>Updated reference genomes for cyclostephanoid diatoms.</title>
        <authorList>
            <person name="Roberts W.R."/>
            <person name="Alverson A.J."/>
        </authorList>
    </citation>
    <scope>NUCLEOTIDE SEQUENCE [LARGE SCALE GENOMIC DNA]</scope>
    <source>
        <strain evidence="4 5">AJA228-03</strain>
    </source>
</reference>
<dbReference type="InterPro" id="IPR002885">
    <property type="entry name" value="PPR_rpt"/>
</dbReference>
<dbReference type="Gene3D" id="1.25.40.10">
    <property type="entry name" value="Tetratricopeptide repeat domain"/>
    <property type="match status" value="2"/>
</dbReference>
<feature type="region of interest" description="Disordered" evidence="3">
    <location>
        <begin position="1252"/>
        <end position="1279"/>
    </location>
</feature>
<protein>
    <recommendedName>
        <fullName evidence="6">Pentatricopeptide repeat-containing protein</fullName>
    </recommendedName>
</protein>
<evidence type="ECO:0008006" key="6">
    <source>
        <dbReference type="Google" id="ProtNLM"/>
    </source>
</evidence>
<feature type="compositionally biased region" description="Basic residues" evidence="3">
    <location>
        <begin position="96"/>
        <end position="105"/>
    </location>
</feature>
<name>A0ABD3SCR9_9STRA</name>
<sequence>MMSSSRASLVLCRRSTTALLPPPTIVVAGGPSSVSIASSSWQRRRRQYLGRWKWKRNVDDDDVPNARRGVGVGVGRSYSTSYSPGLPSTFAPPMQCHHHQHRNHRPFLLTPSSSSSSSFHHHFRVATRRGQGQVVRHFAGRKDRASTSFETRPPTPKQRKKYHRRMRELEYEKAKHSRPNSKASIRRLEDMENTERLIEIAREEETLKLQLGRHFDRVNELRARIENTDKYRELLMDGRVHPDEVRRAARDAAREAAEASGAPRPPLPSWWRERMTYDWGDALVDDLMGNSSDLTSSPSPYPLYMGGEYGRLRRKVERLVRVRKEEDMYLLETGGGRGGGGGDGDVGGGGGGGDGIPSSSSSSASIEIAHGTVEHQRRSPVVRGGSSGGGDDENAITDKLLSDLLRAHRDAKGKRTSPVGLASALRLLRELDVPTSSLGIYSHVSLLTCCSSVWEGRKVDELRRDNGVRSNGYFWSALVDVYARDGDYRGAESVLDELIEASRAEYDEVRRRMGSSSRSNSDMRSGGPPPPIAVPPLSAYTSFFSACYKLISRSDVHPSIKSDAANRAWSRWKEMRIHSVAPDVMAYGALMRIFAAQGRPEQALDLLDEIMTQMMMPVNADHVLNKKDGMAAGDGEILRSIEGDDDGWYDDRDGKTVRVKPTTLLFTSALRAVAKSHEIATRFNGGASKKNRRRESIVSYHGRLARKIVILAEQAEVRQDDGFVSALMLCAAAAGDASTARAIYLASKVRRLDHLRTCGGKAHLSRLQGLIPEDEKLRLLGSQEDDGDGTSPSLFGFGGSSNVPALRSIEEELVEGHEAYEHREYGNDTRPIMTLLLAHSKAMEAKGLGSMWAGRYNRGYLCPNSLRYIEAYNQPQYENMAIPGLNSVEAGLSPEGWEKDFDDSHGKDSKALRKKHKFNIKQIIGDGVGNRKDDQDSFFDGFDDPDDDWRLQLNGSGNVNGEGEDGVVSRDWLNDQLLEGKDDLNGLLSSGNDSISTVKYRPNRITVDDDDEATSQVDHSGVDYSNDFDSDSDDDDDDDDEVEINVVSKQQRQPTTDREALVQAMAEVTNDLKMAEDLIPKDLDRLYVENDEEDEGDDSWFNEEEFNQLMEETMNGIDDSKGGDAEELDSIPGVSSNDFAAFRAHLQRELVAEGSKQSVDDKEARQLFDMMRAYYDEKHANETPNPPLFGNRVTAASTNSAESRFTSMNVNDSQGFSARADEPLQHQQRTSLKDVPSKTIYADDYIEWTDSHAEEVESSSNVASSEKHLSEAEPPTPIDVALPRQYMSPLLRGEQDAHIIELQNNLPGMPLNRVEKVAEEFSRTLGYPSILRLTLAVRENMPESFSPQCLTRVNLANAKHVMSEAERAGLVDAHLLNGMLRVYTNAGRIEPALRFYYTDYKKHGLTPTTHSDRLLLEMLLKKKRVGRAFKLKQDIENDGRTLDLLSYGSLVEHFGKTNEVGSALMLIKECIDTHGVAPGEKSLKNIRLICRRENLTDRVGLVKMIGEDPLEWMRRGEELKRVQNKRGNSSSLQYGMNRMLDI</sequence>
<dbReference type="PANTHER" id="PTHR47447:SF25">
    <property type="entry name" value="SAP DOMAIN-CONTAINING PROTEIN"/>
    <property type="match status" value="1"/>
</dbReference>
<evidence type="ECO:0000256" key="3">
    <source>
        <dbReference type="SAM" id="MobiDB-lite"/>
    </source>
</evidence>
<feature type="region of interest" description="Disordered" evidence="3">
    <location>
        <begin position="141"/>
        <end position="163"/>
    </location>
</feature>
<dbReference type="EMBL" id="JALLPB020000070">
    <property type="protein sequence ID" value="KAL3822252.1"/>
    <property type="molecule type" value="Genomic_DNA"/>
</dbReference>
<organism evidence="4 5">
    <name type="scientific">Cyclostephanos tholiformis</name>
    <dbReference type="NCBI Taxonomy" id="382380"/>
    <lineage>
        <taxon>Eukaryota</taxon>
        <taxon>Sar</taxon>
        <taxon>Stramenopiles</taxon>
        <taxon>Ochrophyta</taxon>
        <taxon>Bacillariophyta</taxon>
        <taxon>Coscinodiscophyceae</taxon>
        <taxon>Thalassiosirophycidae</taxon>
        <taxon>Stephanodiscales</taxon>
        <taxon>Stephanodiscaceae</taxon>
        <taxon>Cyclostephanos</taxon>
    </lineage>
</organism>
<evidence type="ECO:0000313" key="4">
    <source>
        <dbReference type="EMBL" id="KAL3822252.1"/>
    </source>
</evidence>
<gene>
    <name evidence="4" type="ORF">ACHAXA_005885</name>
</gene>
<feature type="repeat" description="PPR" evidence="2">
    <location>
        <begin position="583"/>
        <end position="617"/>
    </location>
</feature>
<accession>A0ABD3SCR9</accession>
<comment type="caution">
    <text evidence="4">The sequence shown here is derived from an EMBL/GenBank/DDBJ whole genome shotgun (WGS) entry which is preliminary data.</text>
</comment>
<dbReference type="PROSITE" id="PS51375">
    <property type="entry name" value="PPR"/>
    <property type="match status" value="2"/>
</dbReference>
<feature type="region of interest" description="Disordered" evidence="3">
    <location>
        <begin position="510"/>
        <end position="531"/>
    </location>
</feature>
<feature type="region of interest" description="Disordered" evidence="3">
    <location>
        <begin position="331"/>
        <end position="365"/>
    </location>
</feature>
<evidence type="ECO:0000256" key="1">
    <source>
        <dbReference type="ARBA" id="ARBA00022737"/>
    </source>
</evidence>
<dbReference type="InterPro" id="IPR011990">
    <property type="entry name" value="TPR-like_helical_dom_sf"/>
</dbReference>
<feature type="compositionally biased region" description="Gly residues" evidence="3">
    <location>
        <begin position="333"/>
        <end position="355"/>
    </location>
</feature>
<feature type="region of interest" description="Disordered" evidence="3">
    <location>
        <begin position="1008"/>
        <end position="1040"/>
    </location>
</feature>
<dbReference type="PANTHER" id="PTHR47447">
    <property type="entry name" value="OS03G0856100 PROTEIN"/>
    <property type="match status" value="1"/>
</dbReference>